<dbReference type="Pfam" id="PF03061">
    <property type="entry name" value="4HBT"/>
    <property type="match status" value="1"/>
</dbReference>
<dbReference type="InterPro" id="IPR029069">
    <property type="entry name" value="HotDog_dom_sf"/>
</dbReference>
<keyword evidence="1" id="KW-0378">Hydrolase</keyword>
<evidence type="ECO:0000256" key="1">
    <source>
        <dbReference type="ARBA" id="ARBA00022801"/>
    </source>
</evidence>
<dbReference type="InterPro" id="IPR006683">
    <property type="entry name" value="Thioestr_dom"/>
</dbReference>
<reference evidence="3 4" key="1">
    <citation type="submission" date="2017-05" db="EMBL/GenBank/DDBJ databases">
        <authorList>
            <person name="Varghese N."/>
            <person name="Submissions S."/>
        </authorList>
    </citation>
    <scope>NUCLEOTIDE SEQUENCE [LARGE SCALE GENOMIC DNA]</scope>
    <source>
        <strain evidence="3 4">DSM 29506</strain>
    </source>
</reference>
<dbReference type="EMBL" id="FXTO01000018">
    <property type="protein sequence ID" value="SMO85490.1"/>
    <property type="molecule type" value="Genomic_DNA"/>
</dbReference>
<organism evidence="3 4">
    <name type="scientific">Thalassovita litoralis</name>
    <dbReference type="NCBI Taxonomy" id="1010611"/>
    <lineage>
        <taxon>Bacteria</taxon>
        <taxon>Pseudomonadati</taxon>
        <taxon>Pseudomonadota</taxon>
        <taxon>Alphaproteobacteria</taxon>
        <taxon>Rhodobacterales</taxon>
        <taxon>Roseobacteraceae</taxon>
        <taxon>Thalassovita</taxon>
    </lineage>
</organism>
<dbReference type="RefSeq" id="WP_142493950.1">
    <property type="nucleotide sequence ID" value="NZ_FXTO01000018.1"/>
</dbReference>
<feature type="domain" description="Thioesterase" evidence="2">
    <location>
        <begin position="44"/>
        <end position="122"/>
    </location>
</feature>
<dbReference type="OrthoDB" id="3477511at2"/>
<accession>A0A521EQV5</accession>
<dbReference type="AlphaFoldDB" id="A0A521EQV5"/>
<dbReference type="CDD" id="cd03443">
    <property type="entry name" value="PaaI_thioesterase"/>
    <property type="match status" value="1"/>
</dbReference>
<proteinExistence type="predicted"/>
<dbReference type="GO" id="GO:0016289">
    <property type="term" value="F:acyl-CoA hydrolase activity"/>
    <property type="evidence" value="ECO:0007669"/>
    <property type="project" value="UniProtKB-ARBA"/>
</dbReference>
<name>A0A521EQV5_9RHOB</name>
<dbReference type="Gene3D" id="3.10.129.10">
    <property type="entry name" value="Hotdog Thioesterase"/>
    <property type="match status" value="1"/>
</dbReference>
<dbReference type="NCBIfam" id="TIGR00369">
    <property type="entry name" value="unchar_dom_1"/>
    <property type="match status" value="1"/>
</dbReference>
<evidence type="ECO:0000313" key="4">
    <source>
        <dbReference type="Proteomes" id="UP000316030"/>
    </source>
</evidence>
<evidence type="ECO:0000259" key="2">
    <source>
        <dbReference type="Pfam" id="PF03061"/>
    </source>
</evidence>
<evidence type="ECO:0000313" key="3">
    <source>
        <dbReference type="EMBL" id="SMO85490.1"/>
    </source>
</evidence>
<protein>
    <submittedName>
        <fullName evidence="3">Uncharacterized domain 1-containing protein</fullName>
    </submittedName>
</protein>
<keyword evidence="4" id="KW-1185">Reference proteome</keyword>
<dbReference type="Proteomes" id="UP000316030">
    <property type="component" value="Unassembled WGS sequence"/>
</dbReference>
<gene>
    <name evidence="3" type="ORF">SAMN06265173_1183</name>
</gene>
<dbReference type="InterPro" id="IPR003736">
    <property type="entry name" value="PAAI_dom"/>
</dbReference>
<sequence length="138" mass="15271">MNRFESVTQTMTGFNRMMDFRLVGWEPDLSKTFATITPDMLNSQGIVHGGVYCAFLDFTCGMAGVYHAEGEEPRTCMTLSLTTNFVASTGTGALHGTGRRIGGGRSIFYVESEIRDDENRLLATSLGTFKYTRTKDKT</sequence>
<dbReference type="SUPFAM" id="SSF54637">
    <property type="entry name" value="Thioesterase/thiol ester dehydrase-isomerase"/>
    <property type="match status" value="1"/>
</dbReference>